<evidence type="ECO:0000256" key="1">
    <source>
        <dbReference type="SAM" id="MobiDB-lite"/>
    </source>
</evidence>
<accession>A0A1Y1VAZ0</accession>
<dbReference type="EMBL" id="MCFH01000019">
    <property type="protein sequence ID" value="ORX51051.1"/>
    <property type="molecule type" value="Genomic_DNA"/>
</dbReference>
<keyword evidence="4" id="KW-1185">Reference proteome</keyword>
<dbReference type="PANTHER" id="PTHR15492">
    <property type="entry name" value="CYCLIN D1-BINDING PROTEIN 1"/>
    <property type="match status" value="1"/>
</dbReference>
<dbReference type="Proteomes" id="UP000193719">
    <property type="component" value="Unassembled WGS sequence"/>
</dbReference>
<dbReference type="InterPro" id="IPR049317">
    <property type="entry name" value="GCIP-like_N"/>
</dbReference>
<protein>
    <recommendedName>
        <fullName evidence="2">Cyclin-D1-binding protein 1-like N-terminal domain-containing protein</fullName>
    </recommendedName>
</protein>
<reference evidence="3 4" key="2">
    <citation type="submission" date="2016-08" db="EMBL/GenBank/DDBJ databases">
        <title>Pervasive Adenine N6-methylation of Active Genes in Fungi.</title>
        <authorList>
            <consortium name="DOE Joint Genome Institute"/>
            <person name="Mondo S.J."/>
            <person name="Dannebaum R.O."/>
            <person name="Kuo R.C."/>
            <person name="Labutti K."/>
            <person name="Haridas S."/>
            <person name="Kuo A."/>
            <person name="Salamov A."/>
            <person name="Ahrendt S.R."/>
            <person name="Lipzen A."/>
            <person name="Sullivan W."/>
            <person name="Andreopoulos W.B."/>
            <person name="Clum A."/>
            <person name="Lindquist E."/>
            <person name="Daum C."/>
            <person name="Ramamoorthy G.K."/>
            <person name="Gryganskyi A."/>
            <person name="Culley D."/>
            <person name="Magnuson J.K."/>
            <person name="James T.Y."/>
            <person name="O'Malley M.A."/>
            <person name="Stajich J.E."/>
            <person name="Spatafora J.W."/>
            <person name="Visel A."/>
            <person name="Grigoriev I.V."/>
        </authorList>
    </citation>
    <scope>NUCLEOTIDE SEQUENCE [LARGE SCALE GENOMIC DNA]</scope>
    <source>
        <strain evidence="4">finn</strain>
    </source>
</reference>
<dbReference type="GO" id="GO:0005634">
    <property type="term" value="C:nucleus"/>
    <property type="evidence" value="ECO:0007669"/>
    <property type="project" value="TreeGrafter"/>
</dbReference>
<evidence type="ECO:0000313" key="4">
    <source>
        <dbReference type="Proteomes" id="UP000193719"/>
    </source>
</evidence>
<organism evidence="3 4">
    <name type="scientific">Piromyces finnis</name>
    <dbReference type="NCBI Taxonomy" id="1754191"/>
    <lineage>
        <taxon>Eukaryota</taxon>
        <taxon>Fungi</taxon>
        <taxon>Fungi incertae sedis</taxon>
        <taxon>Chytridiomycota</taxon>
        <taxon>Chytridiomycota incertae sedis</taxon>
        <taxon>Neocallimastigomycetes</taxon>
        <taxon>Neocallimastigales</taxon>
        <taxon>Neocallimastigaceae</taxon>
        <taxon>Piromyces</taxon>
    </lineage>
</organism>
<comment type="caution">
    <text evidence="3">The sequence shown here is derived from an EMBL/GenBank/DDBJ whole genome shotgun (WGS) entry which is preliminary data.</text>
</comment>
<feature type="compositionally biased region" description="Acidic residues" evidence="1">
    <location>
        <begin position="191"/>
        <end position="212"/>
    </location>
</feature>
<reference evidence="3 4" key="1">
    <citation type="submission" date="2016-08" db="EMBL/GenBank/DDBJ databases">
        <title>Genomes of anaerobic fungi encode conserved fungal cellulosomes for biomass hydrolysis.</title>
        <authorList>
            <consortium name="DOE Joint Genome Institute"/>
            <person name="Haitjema C.H."/>
            <person name="Gilmore S.P."/>
            <person name="Henske J.K."/>
            <person name="Solomon K.V."/>
            <person name="De Groot R."/>
            <person name="Kuo A."/>
            <person name="Mondo S.J."/>
            <person name="Salamov A.A."/>
            <person name="Labutti K."/>
            <person name="Zhao Z."/>
            <person name="Chiniquy J."/>
            <person name="Barry K."/>
            <person name="Brewer H.M."/>
            <person name="Purvine S.O."/>
            <person name="Wright A.T."/>
            <person name="Boxma B."/>
            <person name="Van Alen T."/>
            <person name="Hackstein J.H."/>
            <person name="Baker S.E."/>
            <person name="Grigoriev I.V."/>
            <person name="O'Malley M.A."/>
        </authorList>
    </citation>
    <scope>NUCLEOTIDE SEQUENCE [LARGE SCALE GENOMIC DNA]</scope>
    <source>
        <strain evidence="4">finn</strain>
    </source>
</reference>
<dbReference type="STRING" id="1754191.A0A1Y1VAZ0"/>
<name>A0A1Y1VAZ0_9FUNG</name>
<dbReference type="Gene3D" id="1.20.1410.10">
    <property type="entry name" value="I/LWEQ domain"/>
    <property type="match status" value="1"/>
</dbReference>
<dbReference type="AlphaFoldDB" id="A0A1Y1VAZ0"/>
<dbReference type="OrthoDB" id="41588at2759"/>
<dbReference type="PANTHER" id="PTHR15492:SF1">
    <property type="entry name" value="CYCLIN-D1-BINDING PROTEIN 1"/>
    <property type="match status" value="1"/>
</dbReference>
<evidence type="ECO:0000259" key="2">
    <source>
        <dbReference type="Pfam" id="PF13324"/>
    </source>
</evidence>
<dbReference type="Gene3D" id="1.20.1420.10">
    <property type="entry name" value="Talin, central domain"/>
    <property type="match status" value="1"/>
</dbReference>
<gene>
    <name evidence="3" type="ORF">BCR36DRAFT_351530</name>
</gene>
<feature type="domain" description="Cyclin-D1-binding protein 1-like N-terminal" evidence="2">
    <location>
        <begin position="49"/>
        <end position="191"/>
    </location>
</feature>
<evidence type="ECO:0000313" key="3">
    <source>
        <dbReference type="EMBL" id="ORX51051.1"/>
    </source>
</evidence>
<sequence>MSKAEKELDVVLFKFVNKIIKYIDDINTPNEKLFMSHDNFNHATFFQRLDNAVSVISSNATKFSITAKPPCNPKDVIEISSIFQQSIENLVNIVESVPLTQGLNYNNEIRDISKELLRSVATLVNGTMKVPVNLSSINSFQGALVDTGITWSNCDALKKISKNNLEASSKKIKVTLDFIGDSLNEIKEAAENPDDGFDDFDDDLDSDNEDDGETKRELTETEKILLENTINIFKMSNFLLKKILTRTMKQYLKDTSIEANQWLDSIAEHAGKNFSEATDDLACAAINYPLDAESILEESNKLFEKASNLIDTCIKVSDELNVKWYNTCRDQFTKYINAIAACKSE</sequence>
<proteinExistence type="predicted"/>
<dbReference type="InterPro" id="IPR026907">
    <property type="entry name" value="GCIP-like"/>
</dbReference>
<dbReference type="Pfam" id="PF13324">
    <property type="entry name" value="GCIP_N"/>
    <property type="match status" value="1"/>
</dbReference>
<feature type="region of interest" description="Disordered" evidence="1">
    <location>
        <begin position="190"/>
        <end position="216"/>
    </location>
</feature>